<feature type="region of interest" description="Disordered" evidence="1">
    <location>
        <begin position="146"/>
        <end position="196"/>
    </location>
</feature>
<evidence type="ECO:0000313" key="3">
    <source>
        <dbReference type="Proteomes" id="UP001633002"/>
    </source>
</evidence>
<reference evidence="2 3" key="1">
    <citation type="submission" date="2024-09" db="EMBL/GenBank/DDBJ databases">
        <title>Chromosome-scale assembly of Riccia sorocarpa.</title>
        <authorList>
            <person name="Paukszto L."/>
        </authorList>
    </citation>
    <scope>NUCLEOTIDE SEQUENCE [LARGE SCALE GENOMIC DNA]</scope>
    <source>
        <strain evidence="2">LP-2024</strain>
        <tissue evidence="2">Aerial parts of the thallus</tissue>
    </source>
</reference>
<protein>
    <submittedName>
        <fullName evidence="2">Uncharacterized protein</fullName>
    </submittedName>
</protein>
<name>A0ABD3I3H7_9MARC</name>
<dbReference type="PANTHER" id="PTHR33625:SF4">
    <property type="entry name" value="OS08G0179900 PROTEIN"/>
    <property type="match status" value="1"/>
</dbReference>
<feature type="region of interest" description="Disordered" evidence="1">
    <location>
        <begin position="63"/>
        <end position="83"/>
    </location>
</feature>
<keyword evidence="3" id="KW-1185">Reference proteome</keyword>
<dbReference type="EMBL" id="JBJQOH010000002">
    <property type="protein sequence ID" value="KAL3696972.1"/>
    <property type="molecule type" value="Genomic_DNA"/>
</dbReference>
<evidence type="ECO:0000256" key="1">
    <source>
        <dbReference type="SAM" id="MobiDB-lite"/>
    </source>
</evidence>
<comment type="caution">
    <text evidence="2">The sequence shown here is derived from an EMBL/GenBank/DDBJ whole genome shotgun (WGS) entry which is preliminary data.</text>
</comment>
<organism evidence="2 3">
    <name type="scientific">Riccia sorocarpa</name>
    <dbReference type="NCBI Taxonomy" id="122646"/>
    <lineage>
        <taxon>Eukaryota</taxon>
        <taxon>Viridiplantae</taxon>
        <taxon>Streptophyta</taxon>
        <taxon>Embryophyta</taxon>
        <taxon>Marchantiophyta</taxon>
        <taxon>Marchantiopsida</taxon>
        <taxon>Marchantiidae</taxon>
        <taxon>Marchantiales</taxon>
        <taxon>Ricciaceae</taxon>
        <taxon>Riccia</taxon>
    </lineage>
</organism>
<dbReference type="AlphaFoldDB" id="A0ABD3I3H7"/>
<accession>A0ABD3I3H7</accession>
<dbReference type="PANTHER" id="PTHR33625">
    <property type="entry name" value="OS08G0179900 PROTEIN"/>
    <property type="match status" value="1"/>
</dbReference>
<gene>
    <name evidence="2" type="ORF">R1sor_011048</name>
</gene>
<proteinExistence type="predicted"/>
<feature type="compositionally biased region" description="Basic and acidic residues" evidence="1">
    <location>
        <begin position="174"/>
        <end position="183"/>
    </location>
</feature>
<dbReference type="Proteomes" id="UP001633002">
    <property type="component" value="Unassembled WGS sequence"/>
</dbReference>
<evidence type="ECO:0000313" key="2">
    <source>
        <dbReference type="EMBL" id="KAL3696972.1"/>
    </source>
</evidence>
<sequence>MGGGAVWSRVARLASTVSPAVRAASPSANSCSFCKLNSSLQAAAKQSSSSSLKMHQSCACSPETTPRAVNAAGQKSPKSVWDSDDWEFADEEEERIDRLVFGPLPTQQEVEEASTDLQNALRLGLLAPACDDLQAPTWGTLLPTATAAQAESPDHSGSSKCSHHSKPSAASDVTEEREIEEISRSAPPSHELDWMEPPTIRNSRNALRAPGRSAVQEAFYQFESNPEVQGMVVSLATDPNIWRAVMTNKEIQEFRRKLQGGDKGLLGEKAVIVTEESRDSKGEGSSSFLERCRIFCQNQMAHFMVLLNGLIDSFFKAGDKENSREESGEFVDRTVKSVTMLALLVLFIVILKRLPVQAA</sequence>